<dbReference type="InterPro" id="IPR000719">
    <property type="entry name" value="Prot_kinase_dom"/>
</dbReference>
<evidence type="ECO:0000256" key="11">
    <source>
        <dbReference type="PIRSR" id="PIRSR637770-1"/>
    </source>
</evidence>
<dbReference type="CDD" id="cd07841">
    <property type="entry name" value="STKc_CDK7"/>
    <property type="match status" value="1"/>
</dbReference>
<evidence type="ECO:0000256" key="9">
    <source>
        <dbReference type="ARBA" id="ARBA00022840"/>
    </source>
</evidence>
<evidence type="ECO:0000256" key="13">
    <source>
        <dbReference type="PROSITE-ProRule" id="PRU10141"/>
    </source>
</evidence>
<dbReference type="GO" id="GO:0005737">
    <property type="term" value="C:cytoplasm"/>
    <property type="evidence" value="ECO:0007669"/>
    <property type="project" value="TreeGrafter"/>
</dbReference>
<reference evidence="17 18" key="1">
    <citation type="submission" date="2016-07" db="EMBL/GenBank/DDBJ databases">
        <title>Pervasive Adenine N6-methylation of Active Genes in Fungi.</title>
        <authorList>
            <consortium name="DOE Joint Genome Institute"/>
            <person name="Mondo S.J."/>
            <person name="Dannebaum R.O."/>
            <person name="Kuo R.C."/>
            <person name="Labutti K."/>
            <person name="Haridas S."/>
            <person name="Kuo A."/>
            <person name="Salamov A."/>
            <person name="Ahrendt S.R."/>
            <person name="Lipzen A."/>
            <person name="Sullivan W."/>
            <person name="Andreopoulos W.B."/>
            <person name="Clum A."/>
            <person name="Lindquist E."/>
            <person name="Daum C."/>
            <person name="Ramamoorthy G.K."/>
            <person name="Gryganskyi A."/>
            <person name="Culley D."/>
            <person name="Magnuson J.K."/>
            <person name="James T.Y."/>
            <person name="O'Malley M.A."/>
            <person name="Stajich J.E."/>
            <person name="Spatafora J.W."/>
            <person name="Visel A."/>
            <person name="Grigoriev I.V."/>
        </authorList>
    </citation>
    <scope>NUCLEOTIDE SEQUENCE [LARGE SCALE GENOMIC DNA]</scope>
    <source>
        <strain evidence="17 18">ATCC 12442</strain>
    </source>
</reference>
<dbReference type="InterPro" id="IPR017441">
    <property type="entry name" value="Protein_kinase_ATP_BS"/>
</dbReference>
<dbReference type="PROSITE" id="PS00108">
    <property type="entry name" value="PROTEIN_KINASE_ST"/>
    <property type="match status" value="1"/>
</dbReference>
<evidence type="ECO:0000256" key="6">
    <source>
        <dbReference type="ARBA" id="ARBA00022679"/>
    </source>
</evidence>
<proteinExistence type="inferred from homology"/>
<evidence type="ECO:0000256" key="7">
    <source>
        <dbReference type="ARBA" id="ARBA00022741"/>
    </source>
</evidence>
<dbReference type="GO" id="GO:0070985">
    <property type="term" value="C:transcription factor TFIIK complex"/>
    <property type="evidence" value="ECO:0007669"/>
    <property type="project" value="InterPro"/>
</dbReference>
<feature type="region of interest" description="Disordered" evidence="15">
    <location>
        <begin position="267"/>
        <end position="321"/>
    </location>
</feature>
<dbReference type="RefSeq" id="XP_040743461.1">
    <property type="nucleotide sequence ID" value="XM_040889497.1"/>
</dbReference>
<evidence type="ECO:0000256" key="12">
    <source>
        <dbReference type="PIRSR" id="PIRSR637770-2"/>
    </source>
</evidence>
<dbReference type="PANTHER" id="PTHR24056">
    <property type="entry name" value="CELL DIVISION PROTEIN KINASE"/>
    <property type="match status" value="1"/>
</dbReference>
<keyword evidence="8 17" id="KW-0418">Kinase</keyword>
<dbReference type="PROSITE" id="PS50011">
    <property type="entry name" value="PROTEIN_KINASE_DOM"/>
    <property type="match status" value="1"/>
</dbReference>
<comment type="subcellular location">
    <subcellularLocation>
        <location evidence="1">Nucleus</location>
    </subcellularLocation>
</comment>
<accession>A0A1Y1W8D0</accession>
<feature type="binding site" evidence="12">
    <location>
        <position position="48"/>
    </location>
    <ligand>
        <name>ATP</name>
        <dbReference type="ChEBI" id="CHEBI:30616"/>
    </ligand>
</feature>
<gene>
    <name evidence="17" type="ORF">DL89DRAFT_278392</name>
</gene>
<evidence type="ECO:0000256" key="4">
    <source>
        <dbReference type="ARBA" id="ARBA00022527"/>
    </source>
</evidence>
<keyword evidence="10" id="KW-0539">Nucleus</keyword>
<dbReference type="InterPro" id="IPR050108">
    <property type="entry name" value="CDK"/>
</dbReference>
<evidence type="ECO:0000256" key="5">
    <source>
        <dbReference type="ARBA" id="ARBA00022553"/>
    </source>
</evidence>
<dbReference type="Gene3D" id="3.30.200.20">
    <property type="entry name" value="Phosphorylase Kinase, domain 1"/>
    <property type="match status" value="1"/>
</dbReference>
<keyword evidence="4 14" id="KW-0723">Serine/threonine-protein kinase</keyword>
<protein>
    <recommendedName>
        <fullName evidence="3">[RNA-polymerase]-subunit kinase</fullName>
        <ecNumber evidence="3">2.7.11.23</ecNumber>
    </recommendedName>
</protein>
<dbReference type="AlphaFoldDB" id="A0A1Y1W8D0"/>
<evidence type="ECO:0000256" key="14">
    <source>
        <dbReference type="RuleBase" id="RU000304"/>
    </source>
</evidence>
<evidence type="ECO:0000256" key="3">
    <source>
        <dbReference type="ARBA" id="ARBA00012409"/>
    </source>
</evidence>
<dbReference type="EMBL" id="MCFD01000007">
    <property type="protein sequence ID" value="ORX69773.1"/>
    <property type="molecule type" value="Genomic_DNA"/>
</dbReference>
<dbReference type="PANTHER" id="PTHR24056:SF0">
    <property type="entry name" value="CYCLIN-DEPENDENT KINASE 7"/>
    <property type="match status" value="1"/>
</dbReference>
<keyword evidence="18" id="KW-1185">Reference proteome</keyword>
<dbReference type="GO" id="GO:0008353">
    <property type="term" value="F:RNA polymerase II CTD heptapeptide repeat kinase activity"/>
    <property type="evidence" value="ECO:0007669"/>
    <property type="project" value="UniProtKB-EC"/>
</dbReference>
<comment type="similarity">
    <text evidence="2">Belongs to the protein kinase superfamily. CMGC Ser/Thr protein kinase family. CDC2/CDKX subfamily.</text>
</comment>
<dbReference type="InterPro" id="IPR011009">
    <property type="entry name" value="Kinase-like_dom_sf"/>
</dbReference>
<dbReference type="SMART" id="SM00220">
    <property type="entry name" value="S_TKc"/>
    <property type="match status" value="1"/>
</dbReference>
<keyword evidence="6" id="KW-0808">Transferase</keyword>
<dbReference type="GO" id="GO:0004693">
    <property type="term" value="F:cyclin-dependent protein serine/threonine kinase activity"/>
    <property type="evidence" value="ECO:0007669"/>
    <property type="project" value="TreeGrafter"/>
</dbReference>
<evidence type="ECO:0000256" key="15">
    <source>
        <dbReference type="SAM" id="MobiDB-lite"/>
    </source>
</evidence>
<feature type="domain" description="Protein kinase" evidence="16">
    <location>
        <begin position="19"/>
        <end position="267"/>
    </location>
</feature>
<evidence type="ECO:0000256" key="8">
    <source>
        <dbReference type="ARBA" id="ARBA00022777"/>
    </source>
</evidence>
<evidence type="ECO:0000313" key="18">
    <source>
        <dbReference type="Proteomes" id="UP000193922"/>
    </source>
</evidence>
<feature type="binding site" evidence="12">
    <location>
        <begin position="25"/>
        <end position="33"/>
    </location>
    <ligand>
        <name>ATP</name>
        <dbReference type="ChEBI" id="CHEBI:30616"/>
    </ligand>
</feature>
<dbReference type="GO" id="GO:0005524">
    <property type="term" value="F:ATP binding"/>
    <property type="evidence" value="ECO:0007669"/>
    <property type="project" value="UniProtKB-UniRule"/>
</dbReference>
<dbReference type="Gene3D" id="1.10.510.10">
    <property type="entry name" value="Transferase(Phosphotransferase) domain 1"/>
    <property type="match status" value="1"/>
</dbReference>
<comment type="caution">
    <text evidence="17">The sequence shown here is derived from an EMBL/GenBank/DDBJ whole genome shotgun (WGS) entry which is preliminary data.</text>
</comment>
<dbReference type="Proteomes" id="UP000193922">
    <property type="component" value="Unassembled WGS sequence"/>
</dbReference>
<evidence type="ECO:0000256" key="2">
    <source>
        <dbReference type="ARBA" id="ARBA00006485"/>
    </source>
</evidence>
<dbReference type="Pfam" id="PF00069">
    <property type="entry name" value="Pkinase"/>
    <property type="match status" value="2"/>
</dbReference>
<dbReference type="EC" id="2.7.11.23" evidence="3"/>
<dbReference type="SUPFAM" id="SSF56112">
    <property type="entry name" value="Protein kinase-like (PK-like)"/>
    <property type="match status" value="1"/>
</dbReference>
<dbReference type="InterPro" id="IPR008271">
    <property type="entry name" value="Ser/Thr_kinase_AS"/>
</dbReference>
<organism evidence="17 18">
    <name type="scientific">Linderina pennispora</name>
    <dbReference type="NCBI Taxonomy" id="61395"/>
    <lineage>
        <taxon>Eukaryota</taxon>
        <taxon>Fungi</taxon>
        <taxon>Fungi incertae sedis</taxon>
        <taxon>Zoopagomycota</taxon>
        <taxon>Kickxellomycotina</taxon>
        <taxon>Kickxellomycetes</taxon>
        <taxon>Kickxellales</taxon>
        <taxon>Kickxellaceae</taxon>
        <taxon>Linderina</taxon>
    </lineage>
</organism>
<dbReference type="GeneID" id="63806145"/>
<keyword evidence="5" id="KW-0597">Phosphoprotein</keyword>
<evidence type="ECO:0000259" key="16">
    <source>
        <dbReference type="PROSITE" id="PS50011"/>
    </source>
</evidence>
<dbReference type="InterPro" id="IPR037770">
    <property type="entry name" value="CDK7"/>
</dbReference>
<evidence type="ECO:0000256" key="1">
    <source>
        <dbReference type="ARBA" id="ARBA00004123"/>
    </source>
</evidence>
<dbReference type="FunFam" id="1.10.510.10:FF:000624">
    <property type="entry name" value="Mitogen-activated protein kinase"/>
    <property type="match status" value="1"/>
</dbReference>
<sequence length="321" mass="35741">MSDRALLGEEINKETESLYKKEKKLGEGTYAVVYLGQHVKTGRTVAIKKIKLGNMRSGLDMSAVREVKALRELQHPNVIELIDVFSHKTNLNLIVIKDKSLVALAHCHRSWILHRDLKPNNFLIASDGQLKLADFGLARDFGDISRNMTSQTVTRWYRAPELLFGAKNYTGAIDIWAMGCIFAELLLRAPYLPGDSDMGQLTTIFSALGTPTEAEWPGMTKLPDYCRPLNALFSAATQDVLDLMGQMLAFDPAKRITAEGALRHAYFTNSPRPTRPAKLPKPARTIAEDSEPRKRPLDDAFDNAEAPIAKRPVDLRISSPA</sequence>
<name>A0A1Y1W8D0_9FUNG</name>
<feature type="binding site" evidence="13">
    <location>
        <position position="49"/>
    </location>
    <ligand>
        <name>ATP</name>
        <dbReference type="ChEBI" id="CHEBI:30616"/>
    </ligand>
</feature>
<dbReference type="STRING" id="61395.A0A1Y1W8D0"/>
<dbReference type="GO" id="GO:0045944">
    <property type="term" value="P:positive regulation of transcription by RNA polymerase II"/>
    <property type="evidence" value="ECO:0007669"/>
    <property type="project" value="TreeGrafter"/>
</dbReference>
<dbReference type="OrthoDB" id="1732493at2759"/>
<evidence type="ECO:0000313" key="17">
    <source>
        <dbReference type="EMBL" id="ORX69773.1"/>
    </source>
</evidence>
<dbReference type="PROSITE" id="PS00107">
    <property type="entry name" value="PROTEIN_KINASE_ATP"/>
    <property type="match status" value="1"/>
</dbReference>
<keyword evidence="9 12" id="KW-0067">ATP-binding</keyword>
<evidence type="ECO:0000256" key="10">
    <source>
        <dbReference type="ARBA" id="ARBA00023242"/>
    </source>
</evidence>
<keyword evidence="7 12" id="KW-0547">Nucleotide-binding</keyword>
<feature type="compositionally biased region" description="Basic and acidic residues" evidence="15">
    <location>
        <begin position="286"/>
        <end position="298"/>
    </location>
</feature>
<feature type="active site" description="Proton acceptor" evidence="11">
    <location>
        <position position="116"/>
    </location>
</feature>